<dbReference type="InterPro" id="IPR028082">
    <property type="entry name" value="Peripla_BP_I"/>
</dbReference>
<keyword evidence="4 7" id="KW-0732">Signal</keyword>
<evidence type="ECO:0000313" key="9">
    <source>
        <dbReference type="EMBL" id="MXO01065.1"/>
    </source>
</evidence>
<keyword evidence="5" id="KW-0472">Membrane</keyword>
<feature type="domain" description="ABC transporter substrate-binding protein PnrA-like" evidence="8">
    <location>
        <begin position="32"/>
        <end position="322"/>
    </location>
</feature>
<evidence type="ECO:0000256" key="1">
    <source>
        <dbReference type="ARBA" id="ARBA00004193"/>
    </source>
</evidence>
<dbReference type="EMBL" id="WUML01000009">
    <property type="protein sequence ID" value="MXO01065.1"/>
    <property type="molecule type" value="Genomic_DNA"/>
</dbReference>
<comment type="subcellular location">
    <subcellularLocation>
        <location evidence="1">Cell membrane</location>
        <topology evidence="1">Lipid-anchor</topology>
    </subcellularLocation>
</comment>
<dbReference type="InterPro" id="IPR003760">
    <property type="entry name" value="PnrA-like"/>
</dbReference>
<feature type="chain" id="PRO_5027054040" evidence="7">
    <location>
        <begin position="29"/>
        <end position="327"/>
    </location>
</feature>
<evidence type="ECO:0000256" key="7">
    <source>
        <dbReference type="SAM" id="SignalP"/>
    </source>
</evidence>
<organism evidence="9 10">
    <name type="scientific">Shinella zoogloeoides</name>
    <name type="common">Crabtreella saccharophila</name>
    <dbReference type="NCBI Taxonomy" id="352475"/>
    <lineage>
        <taxon>Bacteria</taxon>
        <taxon>Pseudomonadati</taxon>
        <taxon>Pseudomonadota</taxon>
        <taxon>Alphaproteobacteria</taxon>
        <taxon>Hyphomicrobiales</taxon>
        <taxon>Rhizobiaceae</taxon>
        <taxon>Shinella</taxon>
    </lineage>
</organism>
<dbReference type="CDD" id="cd06304">
    <property type="entry name" value="PBP1_BmpA_Med_PnrA-like"/>
    <property type="match status" value="1"/>
</dbReference>
<evidence type="ECO:0000256" key="2">
    <source>
        <dbReference type="ARBA" id="ARBA00008610"/>
    </source>
</evidence>
<dbReference type="PROSITE" id="PS51318">
    <property type="entry name" value="TAT"/>
    <property type="match status" value="1"/>
</dbReference>
<dbReference type="OrthoDB" id="9776364at2"/>
<evidence type="ECO:0000256" key="4">
    <source>
        <dbReference type="ARBA" id="ARBA00022729"/>
    </source>
</evidence>
<dbReference type="SUPFAM" id="SSF53822">
    <property type="entry name" value="Periplasmic binding protein-like I"/>
    <property type="match status" value="1"/>
</dbReference>
<evidence type="ECO:0000256" key="5">
    <source>
        <dbReference type="ARBA" id="ARBA00023136"/>
    </source>
</evidence>
<dbReference type="Gene3D" id="3.40.50.2300">
    <property type="match status" value="2"/>
</dbReference>
<dbReference type="Pfam" id="PF02608">
    <property type="entry name" value="Bmp"/>
    <property type="match status" value="1"/>
</dbReference>
<dbReference type="GO" id="GO:0005886">
    <property type="term" value="C:plasma membrane"/>
    <property type="evidence" value="ECO:0007669"/>
    <property type="project" value="UniProtKB-SubCell"/>
</dbReference>
<keyword evidence="6" id="KW-0449">Lipoprotein</keyword>
<evidence type="ECO:0000259" key="8">
    <source>
        <dbReference type="Pfam" id="PF02608"/>
    </source>
</evidence>
<dbReference type="InterPro" id="IPR050957">
    <property type="entry name" value="BMP_lipoprotein"/>
</dbReference>
<dbReference type="PANTHER" id="PTHR34296">
    <property type="entry name" value="TRANSCRIPTIONAL ACTIVATOR PROTEIN MED"/>
    <property type="match status" value="1"/>
</dbReference>
<comment type="similarity">
    <text evidence="2">Belongs to the BMP lipoprotein family.</text>
</comment>
<dbReference type="PANTHER" id="PTHR34296:SF2">
    <property type="entry name" value="ABC TRANSPORTER GUANOSINE-BINDING PROTEIN NUPN"/>
    <property type="match status" value="1"/>
</dbReference>
<feature type="signal peptide" evidence="7">
    <location>
        <begin position="1"/>
        <end position="28"/>
    </location>
</feature>
<reference evidence="9 10" key="1">
    <citation type="submission" date="2019-12" db="EMBL/GenBank/DDBJ databases">
        <title>Shinella granuli gen. nov., sp. nov., and proposal of the reclassification of Zoogloea ramigera ATCC 19623 as Shinella zoogloeoides sp. nov.</title>
        <authorList>
            <person name="Gao J."/>
        </authorList>
    </citation>
    <scope>NUCLEOTIDE SEQUENCE [LARGE SCALE GENOMIC DNA]</scope>
    <source>
        <strain evidence="9 10">DSM 287</strain>
    </source>
</reference>
<name>A0A6N8TF78_SHIZO</name>
<evidence type="ECO:0000256" key="3">
    <source>
        <dbReference type="ARBA" id="ARBA00022475"/>
    </source>
</evidence>
<sequence>MKKTAFSRRSLLASAFALTLAGALPAHADDFKMGLLVPGSIGEEGWSRIGYDALKRVEKELGAKVSHVELPENPDAFEKAFRDFAGQGFRVVLGHGFQFQEAALAAAEDFPDTVFLVSQSRVHEANVIGLNTDVSQPFYLMGIVAATMGHKAGLVGGAEIPPVTQAFEGFAKGAKSVKADFPISTVFLGTFTDATAAKEASVSLISQGADFVVPNANAAGMGVIQAVKEAGAGVNTFNVYSDYTNAAPKNVLGTFLADYGQGIVRVVSDIKDGNVPKANIEFGLKDRDVVKFTFNDQAERPIPQELRKHLEEVTAKIVSGEVRTLAQ</sequence>
<dbReference type="Proteomes" id="UP000440304">
    <property type="component" value="Unassembled WGS sequence"/>
</dbReference>
<keyword evidence="3" id="KW-1003">Cell membrane</keyword>
<accession>A0A6N8TF78</accession>
<dbReference type="InterPro" id="IPR006311">
    <property type="entry name" value="TAT_signal"/>
</dbReference>
<dbReference type="RefSeq" id="WP_160786453.1">
    <property type="nucleotide sequence ID" value="NZ_CP086612.1"/>
</dbReference>
<gene>
    <name evidence="9" type="ORF">GR156_12175</name>
</gene>
<dbReference type="AlphaFoldDB" id="A0A6N8TF78"/>
<proteinExistence type="inferred from homology"/>
<evidence type="ECO:0000256" key="6">
    <source>
        <dbReference type="ARBA" id="ARBA00023288"/>
    </source>
</evidence>
<evidence type="ECO:0000313" key="10">
    <source>
        <dbReference type="Proteomes" id="UP000440304"/>
    </source>
</evidence>
<protein>
    <submittedName>
        <fullName evidence="9">BMP family ABC transporter substrate-binding protein</fullName>
    </submittedName>
</protein>
<comment type="caution">
    <text evidence="9">The sequence shown here is derived from an EMBL/GenBank/DDBJ whole genome shotgun (WGS) entry which is preliminary data.</text>
</comment>